<keyword evidence="3" id="KW-0732">Signal</keyword>
<gene>
    <name evidence="4" type="ORF">GCM10010251_83740</name>
</gene>
<evidence type="ECO:0000313" key="5">
    <source>
        <dbReference type="Proteomes" id="UP000658320"/>
    </source>
</evidence>
<dbReference type="PROSITE" id="PS51318">
    <property type="entry name" value="TAT"/>
    <property type="match status" value="1"/>
</dbReference>
<evidence type="ECO:0000256" key="2">
    <source>
        <dbReference type="SAM" id="Phobius"/>
    </source>
</evidence>
<keyword evidence="2" id="KW-1133">Transmembrane helix</keyword>
<dbReference type="AlphaFoldDB" id="A0A918FM87"/>
<feature type="transmembrane region" description="Helical" evidence="2">
    <location>
        <begin position="184"/>
        <end position="203"/>
    </location>
</feature>
<comment type="caution">
    <text evidence="4">The sequence shown here is derived from an EMBL/GenBank/DDBJ whole genome shotgun (WGS) entry which is preliminary data.</text>
</comment>
<evidence type="ECO:0000313" key="4">
    <source>
        <dbReference type="EMBL" id="GGR54048.1"/>
    </source>
</evidence>
<dbReference type="Proteomes" id="UP000658320">
    <property type="component" value="Unassembled WGS sequence"/>
</dbReference>
<keyword evidence="5" id="KW-1185">Reference proteome</keyword>
<dbReference type="InterPro" id="IPR006311">
    <property type="entry name" value="TAT_signal"/>
</dbReference>
<sequence length="211" mass="21350">MHATPRPRRAGVRAAALAALTIAGGALTAAPAAVAVPMAPGDNGTVKIHSAANPRTPVGDPKDEPKVCSFYIDAAHFDDLPDGQNITWTIETQPLDPNGATLSGEITLNPDGTGHTEDIVLPDDQYKLVWNIEGGSGAGKQKVFRVDCVATPSPSPSRTTAPPPHGGPPAGGGGVARETAVGPVAGALAVGLAAAGGAVWFRLRRRSHGTA</sequence>
<organism evidence="4 5">
    <name type="scientific">Streptomyces aurantiogriseus</name>
    <dbReference type="NCBI Taxonomy" id="66870"/>
    <lineage>
        <taxon>Bacteria</taxon>
        <taxon>Bacillati</taxon>
        <taxon>Actinomycetota</taxon>
        <taxon>Actinomycetes</taxon>
        <taxon>Kitasatosporales</taxon>
        <taxon>Streptomycetaceae</taxon>
        <taxon>Streptomyces</taxon>
    </lineage>
</organism>
<protein>
    <submittedName>
        <fullName evidence="4">Uncharacterized protein</fullName>
    </submittedName>
</protein>
<reference evidence="4" key="2">
    <citation type="submission" date="2020-09" db="EMBL/GenBank/DDBJ databases">
        <authorList>
            <person name="Sun Q."/>
            <person name="Ohkuma M."/>
        </authorList>
    </citation>
    <scope>NUCLEOTIDE SEQUENCE</scope>
    <source>
        <strain evidence="4">JCM 4346</strain>
    </source>
</reference>
<proteinExistence type="predicted"/>
<evidence type="ECO:0000256" key="1">
    <source>
        <dbReference type="SAM" id="MobiDB-lite"/>
    </source>
</evidence>
<reference evidence="4" key="1">
    <citation type="journal article" date="2014" name="Int. J. Syst. Evol. Microbiol.">
        <title>Complete genome sequence of Corynebacterium casei LMG S-19264T (=DSM 44701T), isolated from a smear-ripened cheese.</title>
        <authorList>
            <consortium name="US DOE Joint Genome Institute (JGI-PGF)"/>
            <person name="Walter F."/>
            <person name="Albersmeier A."/>
            <person name="Kalinowski J."/>
            <person name="Ruckert C."/>
        </authorList>
    </citation>
    <scope>NUCLEOTIDE SEQUENCE</scope>
    <source>
        <strain evidence="4">JCM 4346</strain>
    </source>
</reference>
<name>A0A918FM87_9ACTN</name>
<evidence type="ECO:0000256" key="3">
    <source>
        <dbReference type="SAM" id="SignalP"/>
    </source>
</evidence>
<feature type="chain" id="PRO_5036907922" evidence="3">
    <location>
        <begin position="36"/>
        <end position="211"/>
    </location>
</feature>
<feature type="compositionally biased region" description="Low complexity" evidence="1">
    <location>
        <begin position="150"/>
        <end position="160"/>
    </location>
</feature>
<keyword evidence="2" id="KW-0472">Membrane</keyword>
<feature type="region of interest" description="Disordered" evidence="1">
    <location>
        <begin position="149"/>
        <end position="178"/>
    </location>
</feature>
<dbReference type="EMBL" id="BMSX01000030">
    <property type="protein sequence ID" value="GGR54048.1"/>
    <property type="molecule type" value="Genomic_DNA"/>
</dbReference>
<keyword evidence="2" id="KW-0812">Transmembrane</keyword>
<dbReference type="RefSeq" id="WP_189943260.1">
    <property type="nucleotide sequence ID" value="NZ_BMSX01000030.1"/>
</dbReference>
<feature type="signal peptide" evidence="3">
    <location>
        <begin position="1"/>
        <end position="35"/>
    </location>
</feature>
<accession>A0A918FM87</accession>